<dbReference type="GO" id="GO:0016301">
    <property type="term" value="F:kinase activity"/>
    <property type="evidence" value="ECO:0007669"/>
    <property type="project" value="UniProtKB-KW"/>
</dbReference>
<name>A0A4R5A106_9ACTN</name>
<evidence type="ECO:0000256" key="3">
    <source>
        <dbReference type="ARBA" id="ARBA00023015"/>
    </source>
</evidence>
<feature type="region of interest" description="Disordered" evidence="5">
    <location>
        <begin position="1"/>
        <end position="27"/>
    </location>
</feature>
<comment type="caution">
    <text evidence="7">The sequence shown here is derived from an EMBL/GenBank/DDBJ whole genome shotgun (WGS) entry which is preliminary data.</text>
</comment>
<proteinExistence type="predicted"/>
<organism evidence="7 8">
    <name type="scientific">Jiangella aurantiaca</name>
    <dbReference type="NCBI Taxonomy" id="2530373"/>
    <lineage>
        <taxon>Bacteria</taxon>
        <taxon>Bacillati</taxon>
        <taxon>Actinomycetota</taxon>
        <taxon>Actinomycetes</taxon>
        <taxon>Jiangellales</taxon>
        <taxon>Jiangellaceae</taxon>
        <taxon>Jiangella</taxon>
    </lineage>
</organism>
<keyword evidence="4" id="KW-0804">Transcription</keyword>
<sequence>MEPQPPAPSGAAAERLLGDGQRPAGRGGRDGLVAGLLDLVQVSFHTDDLPDVLRSVAHICAAALGDEAAVSVTHGPPPEPGTVATSSKLAQTIDGAQALATEGPSQTAWAGLRTVASADLAADPRWPALRPLVAGLPLRAAVAAPLTAGAHPAGALNVYLAAESLGDDTVARIETLAAAVSAVLHELELRHELRTRVANLERALLTRPAIDMAKGIIMGLRRCGPDEAFQAMVRASKNGNVKVRDLAARIVADAAAGRPLSLE</sequence>
<dbReference type="OrthoDB" id="3688893at2"/>
<gene>
    <name evidence="7" type="ORF">E1262_25055</name>
</gene>
<dbReference type="SMART" id="SM00065">
    <property type="entry name" value="GAF"/>
    <property type="match status" value="1"/>
</dbReference>
<dbReference type="EMBL" id="SMLB01000051">
    <property type="protein sequence ID" value="TDD65453.1"/>
    <property type="molecule type" value="Genomic_DNA"/>
</dbReference>
<dbReference type="Gene3D" id="3.30.450.40">
    <property type="match status" value="1"/>
</dbReference>
<evidence type="ECO:0000256" key="5">
    <source>
        <dbReference type="SAM" id="MobiDB-lite"/>
    </source>
</evidence>
<dbReference type="Proteomes" id="UP000295217">
    <property type="component" value="Unassembled WGS sequence"/>
</dbReference>
<evidence type="ECO:0000256" key="2">
    <source>
        <dbReference type="ARBA" id="ARBA00022777"/>
    </source>
</evidence>
<protein>
    <submittedName>
        <fullName evidence="7">ANTAR domain-containing protein</fullName>
    </submittedName>
</protein>
<keyword evidence="8" id="KW-1185">Reference proteome</keyword>
<dbReference type="Pfam" id="PF13185">
    <property type="entry name" value="GAF_2"/>
    <property type="match status" value="1"/>
</dbReference>
<dbReference type="Pfam" id="PF03861">
    <property type="entry name" value="ANTAR"/>
    <property type="match status" value="1"/>
</dbReference>
<keyword evidence="2" id="KW-0418">Kinase</keyword>
<dbReference type="SUPFAM" id="SSF55781">
    <property type="entry name" value="GAF domain-like"/>
    <property type="match status" value="1"/>
</dbReference>
<dbReference type="PIRSF" id="PIRSF036625">
    <property type="entry name" value="GAF_ANTAR"/>
    <property type="match status" value="1"/>
</dbReference>
<dbReference type="InterPro" id="IPR036388">
    <property type="entry name" value="WH-like_DNA-bd_sf"/>
</dbReference>
<dbReference type="SUPFAM" id="SSF52172">
    <property type="entry name" value="CheY-like"/>
    <property type="match status" value="1"/>
</dbReference>
<dbReference type="InterPro" id="IPR029016">
    <property type="entry name" value="GAF-like_dom_sf"/>
</dbReference>
<evidence type="ECO:0000313" key="8">
    <source>
        <dbReference type="Proteomes" id="UP000295217"/>
    </source>
</evidence>
<dbReference type="InterPro" id="IPR003018">
    <property type="entry name" value="GAF"/>
</dbReference>
<dbReference type="GO" id="GO:0003723">
    <property type="term" value="F:RNA binding"/>
    <property type="evidence" value="ECO:0007669"/>
    <property type="project" value="InterPro"/>
</dbReference>
<keyword evidence="3" id="KW-0805">Transcription regulation</keyword>
<evidence type="ECO:0000256" key="4">
    <source>
        <dbReference type="ARBA" id="ARBA00023163"/>
    </source>
</evidence>
<dbReference type="Gene3D" id="1.10.10.10">
    <property type="entry name" value="Winged helix-like DNA-binding domain superfamily/Winged helix DNA-binding domain"/>
    <property type="match status" value="1"/>
</dbReference>
<evidence type="ECO:0000313" key="7">
    <source>
        <dbReference type="EMBL" id="TDD65453.1"/>
    </source>
</evidence>
<evidence type="ECO:0000256" key="1">
    <source>
        <dbReference type="ARBA" id="ARBA00022679"/>
    </source>
</evidence>
<dbReference type="SMART" id="SM01012">
    <property type="entry name" value="ANTAR"/>
    <property type="match status" value="1"/>
</dbReference>
<reference evidence="7 8" key="1">
    <citation type="submission" date="2019-02" db="EMBL/GenBank/DDBJ databases">
        <title>Draft genome sequences of novel Actinobacteria.</title>
        <authorList>
            <person name="Sahin N."/>
            <person name="Ay H."/>
            <person name="Saygin H."/>
        </authorList>
    </citation>
    <scope>NUCLEOTIDE SEQUENCE [LARGE SCALE GENOMIC DNA]</scope>
    <source>
        <strain evidence="7 8">8K307</strain>
    </source>
</reference>
<accession>A0A4R5A106</accession>
<dbReference type="AlphaFoldDB" id="A0A4R5A106"/>
<dbReference type="InterPro" id="IPR012074">
    <property type="entry name" value="GAF_ANTAR"/>
</dbReference>
<feature type="domain" description="ANTAR" evidence="6">
    <location>
        <begin position="190"/>
        <end position="251"/>
    </location>
</feature>
<dbReference type="RefSeq" id="WP_132106778.1">
    <property type="nucleotide sequence ID" value="NZ_SMLB01000051.1"/>
</dbReference>
<dbReference type="InterPro" id="IPR011006">
    <property type="entry name" value="CheY-like_superfamily"/>
</dbReference>
<dbReference type="InterPro" id="IPR005561">
    <property type="entry name" value="ANTAR"/>
</dbReference>
<keyword evidence="1" id="KW-0808">Transferase</keyword>
<evidence type="ECO:0000259" key="6">
    <source>
        <dbReference type="PROSITE" id="PS50921"/>
    </source>
</evidence>
<dbReference type="PROSITE" id="PS50921">
    <property type="entry name" value="ANTAR"/>
    <property type="match status" value="1"/>
</dbReference>